<protein>
    <submittedName>
        <fullName evidence="2">Uncharacterized protein</fullName>
    </submittedName>
</protein>
<keyword evidence="1" id="KW-1133">Transmembrane helix</keyword>
<dbReference type="EMBL" id="MCGE01000043">
    <property type="protein sequence ID" value="ORZ05622.1"/>
    <property type="molecule type" value="Genomic_DNA"/>
</dbReference>
<name>A0A1X2HYT7_9FUNG</name>
<dbReference type="AlphaFoldDB" id="A0A1X2HYT7"/>
<reference evidence="2 3" key="1">
    <citation type="submission" date="2016-07" db="EMBL/GenBank/DDBJ databases">
        <title>Pervasive Adenine N6-methylation of Active Genes in Fungi.</title>
        <authorList>
            <consortium name="DOE Joint Genome Institute"/>
            <person name="Mondo S.J."/>
            <person name="Dannebaum R.O."/>
            <person name="Kuo R.C."/>
            <person name="Labutti K."/>
            <person name="Haridas S."/>
            <person name="Kuo A."/>
            <person name="Salamov A."/>
            <person name="Ahrendt S.R."/>
            <person name="Lipzen A."/>
            <person name="Sullivan W."/>
            <person name="Andreopoulos W.B."/>
            <person name="Clum A."/>
            <person name="Lindquist E."/>
            <person name="Daum C."/>
            <person name="Ramamoorthy G.K."/>
            <person name="Gryganskyi A."/>
            <person name="Culley D."/>
            <person name="Magnuson J.K."/>
            <person name="James T.Y."/>
            <person name="O'Malley M.A."/>
            <person name="Stajich J.E."/>
            <person name="Spatafora J.W."/>
            <person name="Visel A."/>
            <person name="Grigoriev I.V."/>
        </authorList>
    </citation>
    <scope>NUCLEOTIDE SEQUENCE [LARGE SCALE GENOMIC DNA]</scope>
    <source>
        <strain evidence="2 3">NRRL 1336</strain>
    </source>
</reference>
<keyword evidence="3" id="KW-1185">Reference proteome</keyword>
<organism evidence="2 3">
    <name type="scientific">Absidia repens</name>
    <dbReference type="NCBI Taxonomy" id="90262"/>
    <lineage>
        <taxon>Eukaryota</taxon>
        <taxon>Fungi</taxon>
        <taxon>Fungi incertae sedis</taxon>
        <taxon>Mucoromycota</taxon>
        <taxon>Mucoromycotina</taxon>
        <taxon>Mucoromycetes</taxon>
        <taxon>Mucorales</taxon>
        <taxon>Cunninghamellaceae</taxon>
        <taxon>Absidia</taxon>
    </lineage>
</organism>
<evidence type="ECO:0000313" key="3">
    <source>
        <dbReference type="Proteomes" id="UP000193560"/>
    </source>
</evidence>
<evidence type="ECO:0000313" key="2">
    <source>
        <dbReference type="EMBL" id="ORZ05622.1"/>
    </source>
</evidence>
<feature type="transmembrane region" description="Helical" evidence="1">
    <location>
        <begin position="21"/>
        <end position="45"/>
    </location>
</feature>
<accession>A0A1X2HYT7</accession>
<feature type="transmembrane region" description="Helical" evidence="1">
    <location>
        <begin position="51"/>
        <end position="71"/>
    </location>
</feature>
<comment type="caution">
    <text evidence="2">The sequence shown here is derived from an EMBL/GenBank/DDBJ whole genome shotgun (WGS) entry which is preliminary data.</text>
</comment>
<proteinExistence type="predicted"/>
<dbReference type="Proteomes" id="UP000193560">
    <property type="component" value="Unassembled WGS sequence"/>
</dbReference>
<keyword evidence="1" id="KW-0472">Membrane</keyword>
<gene>
    <name evidence="2" type="ORF">BCR42DRAFT_427993</name>
</gene>
<keyword evidence="1" id="KW-0812">Transmembrane</keyword>
<evidence type="ECO:0000256" key="1">
    <source>
        <dbReference type="SAM" id="Phobius"/>
    </source>
</evidence>
<sequence>MLVINGLLNKLSKTTMLVWRVDAATVAFNYIFILFLFLILFAQILLLELRFLLLFCTPALLSNMSINLAAIS</sequence>